<feature type="domain" description="SAM" evidence="5">
    <location>
        <begin position="153"/>
        <end position="219"/>
    </location>
</feature>
<evidence type="ECO:0000256" key="4">
    <source>
        <dbReference type="SAM" id="MobiDB-lite"/>
    </source>
</evidence>
<reference evidence="6" key="2">
    <citation type="submission" date="2014-03" db="EMBL/GenBank/DDBJ databases">
        <authorList>
            <person name="Genoscope - CEA"/>
        </authorList>
    </citation>
    <scope>NUCLEOTIDE SEQUENCE</scope>
</reference>
<comment type="similarity">
    <text evidence="1">Belongs to the liprin family. Liprin-alpha subfamily.</text>
</comment>
<dbReference type="PaxDb" id="8022-A0A060Y2E1"/>
<dbReference type="PANTHER" id="PTHR12587:SF4">
    <property type="entry name" value="LIPRIN-ALPHA-3"/>
    <property type="match status" value="1"/>
</dbReference>
<proteinExistence type="inferred from homology"/>
<evidence type="ECO:0000256" key="1">
    <source>
        <dbReference type="ARBA" id="ARBA00007026"/>
    </source>
</evidence>
<dbReference type="InterPro" id="IPR029515">
    <property type="entry name" value="Liprin"/>
</dbReference>
<dbReference type="GO" id="GO:0005737">
    <property type="term" value="C:cytoplasm"/>
    <property type="evidence" value="ECO:0007669"/>
    <property type="project" value="UniProtKB-ARBA"/>
</dbReference>
<name>A0A060Y2E1_ONCMY</name>
<organism evidence="6 7">
    <name type="scientific">Oncorhynchus mykiss</name>
    <name type="common">Rainbow trout</name>
    <name type="synonym">Salmo gairdneri</name>
    <dbReference type="NCBI Taxonomy" id="8022"/>
    <lineage>
        <taxon>Eukaryota</taxon>
        <taxon>Metazoa</taxon>
        <taxon>Chordata</taxon>
        <taxon>Craniata</taxon>
        <taxon>Vertebrata</taxon>
        <taxon>Euteleostomi</taxon>
        <taxon>Actinopterygii</taxon>
        <taxon>Neopterygii</taxon>
        <taxon>Teleostei</taxon>
        <taxon>Protacanthopterygii</taxon>
        <taxon>Salmoniformes</taxon>
        <taxon>Salmonidae</taxon>
        <taxon>Salmoninae</taxon>
        <taxon>Oncorhynchus</taxon>
    </lineage>
</organism>
<dbReference type="GO" id="GO:0048786">
    <property type="term" value="C:presynaptic active zone"/>
    <property type="evidence" value="ECO:0007669"/>
    <property type="project" value="TreeGrafter"/>
</dbReference>
<evidence type="ECO:0000256" key="3">
    <source>
        <dbReference type="ARBA" id="ARBA00023054"/>
    </source>
</evidence>
<dbReference type="Gene3D" id="1.10.150.50">
    <property type="entry name" value="Transcription Factor, Ets-1"/>
    <property type="match status" value="1"/>
</dbReference>
<gene>
    <name evidence="6" type="ORF">GSONMT00039813001</name>
</gene>
<dbReference type="STRING" id="8022.A0A060Y2E1"/>
<accession>A0A060Y2E1</accession>
<dbReference type="InterPro" id="IPR037620">
    <property type="entry name" value="LIP-1_SAM_1"/>
</dbReference>
<dbReference type="Proteomes" id="UP000193380">
    <property type="component" value="Unassembled WGS sequence"/>
</dbReference>
<evidence type="ECO:0000259" key="5">
    <source>
        <dbReference type="PROSITE" id="PS50105"/>
    </source>
</evidence>
<dbReference type="GO" id="GO:0050808">
    <property type="term" value="P:synapse organization"/>
    <property type="evidence" value="ECO:0007669"/>
    <property type="project" value="TreeGrafter"/>
</dbReference>
<dbReference type="PANTHER" id="PTHR12587">
    <property type="entry name" value="LAR INTERACTING PROTEIN LIP -RELATED PROTEIN"/>
    <property type="match status" value="1"/>
</dbReference>
<keyword evidence="3" id="KW-0175">Coiled coil</keyword>
<evidence type="ECO:0000313" key="7">
    <source>
        <dbReference type="Proteomes" id="UP000193380"/>
    </source>
</evidence>
<dbReference type="EMBL" id="FR907099">
    <property type="protein sequence ID" value="CDQ86088.1"/>
    <property type="molecule type" value="Genomic_DNA"/>
</dbReference>
<feature type="compositionally biased region" description="Low complexity" evidence="4">
    <location>
        <begin position="53"/>
        <end position="66"/>
    </location>
</feature>
<feature type="region of interest" description="Disordered" evidence="4">
    <location>
        <begin position="1"/>
        <end position="134"/>
    </location>
</feature>
<keyword evidence="2" id="KW-0677">Repeat</keyword>
<dbReference type="SMART" id="SM00454">
    <property type="entry name" value="SAM"/>
    <property type="match status" value="1"/>
</dbReference>
<reference evidence="6" key="1">
    <citation type="journal article" date="2014" name="Nat. Commun.">
        <title>The rainbow trout genome provides novel insights into evolution after whole-genome duplication in vertebrates.</title>
        <authorList>
            <person name="Berthelot C."/>
            <person name="Brunet F."/>
            <person name="Chalopin D."/>
            <person name="Juanchich A."/>
            <person name="Bernard M."/>
            <person name="Noel B."/>
            <person name="Bento P."/>
            <person name="Da Silva C."/>
            <person name="Labadie K."/>
            <person name="Alberti A."/>
            <person name="Aury J.M."/>
            <person name="Louis A."/>
            <person name="Dehais P."/>
            <person name="Bardou P."/>
            <person name="Montfort J."/>
            <person name="Klopp C."/>
            <person name="Cabau C."/>
            <person name="Gaspin C."/>
            <person name="Thorgaard G.H."/>
            <person name="Boussaha M."/>
            <person name="Quillet E."/>
            <person name="Guyomard R."/>
            <person name="Galiana D."/>
            <person name="Bobe J."/>
            <person name="Volff J.N."/>
            <person name="Genet C."/>
            <person name="Wincker P."/>
            <person name="Jaillon O."/>
            <person name="Roest Crollius H."/>
            <person name="Guiguen Y."/>
        </authorList>
    </citation>
    <scope>NUCLEOTIDE SEQUENCE [LARGE SCALE GENOMIC DNA]</scope>
</reference>
<dbReference type="CDD" id="cd09562">
    <property type="entry name" value="SAM_liprin-alpha1_2_3_4_repeat1"/>
    <property type="match status" value="1"/>
</dbReference>
<dbReference type="PROSITE" id="PS50105">
    <property type="entry name" value="SAM_DOMAIN"/>
    <property type="match status" value="1"/>
</dbReference>
<evidence type="ECO:0000313" key="6">
    <source>
        <dbReference type="EMBL" id="CDQ86088.1"/>
    </source>
</evidence>
<protein>
    <recommendedName>
        <fullName evidence="5">SAM domain-containing protein</fullName>
    </recommendedName>
</protein>
<dbReference type="Pfam" id="PF00536">
    <property type="entry name" value="SAM_1"/>
    <property type="match status" value="1"/>
</dbReference>
<dbReference type="AlphaFoldDB" id="A0A060Y2E1"/>
<evidence type="ECO:0000256" key="2">
    <source>
        <dbReference type="ARBA" id="ARBA00022737"/>
    </source>
</evidence>
<dbReference type="InterPro" id="IPR013761">
    <property type="entry name" value="SAM/pointed_sf"/>
</dbReference>
<dbReference type="SUPFAM" id="SSF47769">
    <property type="entry name" value="SAM/Pointed domain"/>
    <property type="match status" value="1"/>
</dbReference>
<dbReference type="InterPro" id="IPR001660">
    <property type="entry name" value="SAM"/>
</dbReference>
<dbReference type="FunFam" id="1.10.150.50:FF:000003">
    <property type="entry name" value="liprin-alpha-2 isoform X1"/>
    <property type="match status" value="1"/>
</dbReference>
<sequence length="292" mass="31755">MCSNFTLQNNKEDDRSLALLDSTPPPTPRALRLDRMTLTHPGAMMDDPREFRSLSADGSSSNSSQDSLHKASKKKSIKSSIGRLFGKKEKGRMGPAGRESASLASTPSEDLGTGDSMGLTKGSMTGTVDNRRSKRKHELLEEACRQGLPFASWDGPTVVSWLELWVGMPAWYVAACRANVKSGAIMANLSDTEIQREIGISNPLHRLKLRLAIQEMVSLTSPSAPASNRSVSSLTSTHSQNTNHVDTIIGSTSNVWMTHAEMESLNAATKPVSMSCYVNVSTFSRHLTLTFI</sequence>